<dbReference type="SUPFAM" id="SSF56801">
    <property type="entry name" value="Acetyl-CoA synthetase-like"/>
    <property type="match status" value="1"/>
</dbReference>
<keyword evidence="4" id="KW-0812">Transmembrane</keyword>
<dbReference type="PANTHER" id="PTHR45527">
    <property type="entry name" value="NONRIBOSOMAL PEPTIDE SYNTHETASE"/>
    <property type="match status" value="1"/>
</dbReference>
<dbReference type="OrthoDB" id="416786at2759"/>
<dbReference type="InterPro" id="IPR011004">
    <property type="entry name" value="Trimer_LpxA-like_sf"/>
</dbReference>
<dbReference type="GO" id="GO:0005737">
    <property type="term" value="C:cytoplasm"/>
    <property type="evidence" value="ECO:0007669"/>
    <property type="project" value="TreeGrafter"/>
</dbReference>
<dbReference type="PROSITE" id="PS50075">
    <property type="entry name" value="CARRIER"/>
    <property type="match status" value="1"/>
</dbReference>
<keyword evidence="3" id="KW-0436">Ligase</keyword>
<dbReference type="GeneID" id="28828026"/>
<dbReference type="Gene3D" id="1.10.1200.10">
    <property type="entry name" value="ACP-like"/>
    <property type="match status" value="1"/>
</dbReference>
<feature type="transmembrane region" description="Helical" evidence="4">
    <location>
        <begin position="693"/>
        <end position="717"/>
    </location>
</feature>
<protein>
    <submittedName>
        <fullName evidence="6">Non-ribosomal peptide synthetase C-terminal</fullName>
    </submittedName>
</protein>
<gene>
    <name evidence="6" type="ORF">LY89DRAFT_716922</name>
</gene>
<dbReference type="Gene3D" id="2.160.10.10">
    <property type="entry name" value="Hexapeptide repeat proteins"/>
    <property type="match status" value="2"/>
</dbReference>
<dbReference type="RefSeq" id="XP_018073764.1">
    <property type="nucleotide sequence ID" value="XM_018218300.1"/>
</dbReference>
<dbReference type="GO" id="GO:0043041">
    <property type="term" value="P:amino acid activation for nonribosomal peptide biosynthetic process"/>
    <property type="evidence" value="ECO:0007669"/>
    <property type="project" value="TreeGrafter"/>
</dbReference>
<feature type="transmembrane region" description="Helical" evidence="4">
    <location>
        <begin position="964"/>
        <end position="985"/>
    </location>
</feature>
<organism evidence="6 7">
    <name type="scientific">Mollisia scopiformis</name>
    <name type="common">Conifer needle endophyte fungus</name>
    <name type="synonym">Phialocephala scopiformis</name>
    <dbReference type="NCBI Taxonomy" id="149040"/>
    <lineage>
        <taxon>Eukaryota</taxon>
        <taxon>Fungi</taxon>
        <taxon>Dikarya</taxon>
        <taxon>Ascomycota</taxon>
        <taxon>Pezizomycotina</taxon>
        <taxon>Leotiomycetes</taxon>
        <taxon>Helotiales</taxon>
        <taxon>Mollisiaceae</taxon>
        <taxon>Mollisia</taxon>
    </lineage>
</organism>
<feature type="transmembrane region" description="Helical" evidence="4">
    <location>
        <begin position="729"/>
        <end position="754"/>
    </location>
</feature>
<reference evidence="6 7" key="1">
    <citation type="submission" date="2015-10" db="EMBL/GenBank/DDBJ databases">
        <title>Full genome of DAOMC 229536 Phialocephala scopiformis, a fungal endophyte of spruce producing the potent anti-insectan compound rugulosin.</title>
        <authorList>
            <consortium name="DOE Joint Genome Institute"/>
            <person name="Walker A.K."/>
            <person name="Frasz S.L."/>
            <person name="Seifert K.A."/>
            <person name="Miller J.D."/>
            <person name="Mondo S.J."/>
            <person name="Labutti K."/>
            <person name="Lipzen A."/>
            <person name="Dockter R."/>
            <person name="Kennedy M."/>
            <person name="Grigoriev I.V."/>
            <person name="Spatafora J.W."/>
        </authorList>
    </citation>
    <scope>NUCLEOTIDE SEQUENCE [LARGE SCALE GENOMIC DNA]</scope>
    <source>
        <strain evidence="6 7">CBS 120377</strain>
    </source>
</reference>
<evidence type="ECO:0000313" key="6">
    <source>
        <dbReference type="EMBL" id="KUJ19409.1"/>
    </source>
</evidence>
<dbReference type="InterPro" id="IPR045851">
    <property type="entry name" value="AMP-bd_C_sf"/>
</dbReference>
<evidence type="ECO:0000256" key="1">
    <source>
        <dbReference type="ARBA" id="ARBA00022450"/>
    </source>
</evidence>
<dbReference type="KEGG" id="psco:LY89DRAFT_716922"/>
<dbReference type="Gene3D" id="3.30.300.30">
    <property type="match status" value="1"/>
</dbReference>
<dbReference type="PROSITE" id="PS00455">
    <property type="entry name" value="AMP_BINDING"/>
    <property type="match status" value="1"/>
</dbReference>
<dbReference type="InterPro" id="IPR000873">
    <property type="entry name" value="AMP-dep_synth/lig_dom"/>
</dbReference>
<dbReference type="NCBIfam" id="TIGR02353">
    <property type="entry name" value="NRPS_term_dom"/>
    <property type="match status" value="1"/>
</dbReference>
<dbReference type="PROSITE" id="PS00012">
    <property type="entry name" value="PHOSPHOPANTETHEINE"/>
    <property type="match status" value="1"/>
</dbReference>
<dbReference type="InterPro" id="IPR009081">
    <property type="entry name" value="PP-bd_ACP"/>
</dbReference>
<dbReference type="InterPro" id="IPR020845">
    <property type="entry name" value="AMP-binding_CS"/>
</dbReference>
<evidence type="ECO:0000256" key="3">
    <source>
        <dbReference type="ARBA" id="ARBA00022598"/>
    </source>
</evidence>
<dbReference type="InterPro" id="IPR025110">
    <property type="entry name" value="AMP-bd_C"/>
</dbReference>
<sequence>MSSSRGDALHADASYILQSQHITSDALTIQDVTTLPELFKWQAQRRNGETLFTFRSSPDAALTTVSYAEAYERTSQLAESLHSFHSSSSNENESPVVGIWLERSIELHFAILATTISGATWLPFDADVPTTRVSACLEDSKACILLCDTVHYDSAIKATENLPGCQVITFDALSRQTPTRRGAVKDVRGPSPHHTAYLIYTSGSTGTPKGIEIPHSAALTFCLSERSVLETRPEDIVWQGFSAAFDMFIEEVWVSIAGGAQLAIGNRSECQDVPSLGGAAGVWTQRGVTIVNAVPTLINIMTSLDDDCRLPTSVRLLNLGGEACPPALVNHLWTPSLRIFNTYGPSETTVTATFQELFPNEPVTIGKPLPMYHAMILPILEDSPKEKVWSPIPFQEGTEGELAIGGPCLGKGYVQRPTLTAEKFITHPLHPNERLYRTGDLVRLDKNHNIVYLGRIDTQVKHRGFRIELGEIENAISSHPKVQTTAVILSTSTDCLEAYMVTKDDEILDTRELRNTIRHLPAYMQPEGFCFVPAKEMPRLPSGKINAKALQETSAQLALAQKEELGQQVYAGTSIPNDGSDLSILLLAMLELFPQAPNITASSDFFHDLGGHSLLAAKLVSKLRKGSPKGSSLKKLGLQDIYIYCTAEKIAASLAEVTDTDGRDSFFEKADTLNSQMNDHWPVSRRRYVLCGIAQAIALLLLFFIEGVTFLGPYLVFFEILQAIDLGTAVAVTYFVFVSLPLLRALIGIVGKWIVLGKAKAGEYPLYGVYYFRWWLADHLVGLIDMVTIADSALLPAMMRCMGARVGTNCHLGVTHIGAAFDLVSIGDDVTMGKDTVLSTSWVERGRLILAPVSIASQAHFGSNSVMEGDSYIEEGGELGSMSMLSQGCHVPAGERWIGSPARFRECSTDIGGMRASRPSEFRASAMILAMSLSSIFLLPIIVFAPQIPSMLLFDYINIPRMGWWAQTAIVSVPAALIYMILVFLELIVLRWLVLGKVVECSYRTTSVYFFRKWFVDRLMDMSLAILHPVYATLYVVPFLRSLGVKIGRRAEVSTARGINFELTDIGEECFIADGVFIGDGDVRRNMVTLKKTKLHKRAFLGNASLVPQGTEMASNTLVGVLSCAPEIPLKEGESCFGSPPVLMPSRQCGREKHADHLLYTPRASQVALRLFIEGMRIVVPRIIVTFGLGFGVQVFDAGYNAIGILPAIVLLPFFYFFFFALPALLVTLACKWALIGHYRPASWPLWSPRVWLSEFVTSTSETLALPLLLNLLTGTPFLPLTFRLFGVHVGKRTTLLSNDITEFDMVTLGDEAVVNKLAGPQTHLFEDRVMKIGRVEMEERAVLMAYSIALPGSRVGRGARVGALSLVMKGESVPEGEAWEGAPIGRRRVVVVGGGSKEVGSEGSMPSSRGSS</sequence>
<dbReference type="Gene3D" id="3.40.50.12780">
    <property type="entry name" value="N-terminal domain of ligase-like"/>
    <property type="match status" value="1"/>
</dbReference>
<proteinExistence type="predicted"/>
<dbReference type="GO" id="GO:0031177">
    <property type="term" value="F:phosphopantetheine binding"/>
    <property type="evidence" value="ECO:0007669"/>
    <property type="project" value="TreeGrafter"/>
</dbReference>
<dbReference type="InterPro" id="IPR006162">
    <property type="entry name" value="Ppantetheine_attach_site"/>
</dbReference>
<keyword evidence="2" id="KW-0597">Phosphoprotein</keyword>
<dbReference type="CDD" id="cd05930">
    <property type="entry name" value="A_NRPS"/>
    <property type="match status" value="1"/>
</dbReference>
<feature type="domain" description="Carrier" evidence="5">
    <location>
        <begin position="576"/>
        <end position="658"/>
    </location>
</feature>
<keyword evidence="7" id="KW-1185">Reference proteome</keyword>
<evidence type="ECO:0000256" key="4">
    <source>
        <dbReference type="SAM" id="Phobius"/>
    </source>
</evidence>
<dbReference type="EMBL" id="KQ947411">
    <property type="protein sequence ID" value="KUJ19409.1"/>
    <property type="molecule type" value="Genomic_DNA"/>
</dbReference>
<feature type="transmembrane region" description="Helical" evidence="4">
    <location>
        <begin position="924"/>
        <end position="944"/>
    </location>
</feature>
<feature type="transmembrane region" description="Helical" evidence="4">
    <location>
        <begin position="1202"/>
        <end position="1230"/>
    </location>
</feature>
<dbReference type="SUPFAM" id="SSF51161">
    <property type="entry name" value="Trimeric LpxA-like enzymes"/>
    <property type="match status" value="3"/>
</dbReference>
<feature type="transmembrane region" description="Helical" evidence="4">
    <location>
        <begin position="1179"/>
        <end position="1196"/>
    </location>
</feature>
<name>A0A194XH01_MOLSC</name>
<keyword evidence="4" id="KW-1133">Transmembrane helix</keyword>
<dbReference type="NCBIfam" id="TIGR01733">
    <property type="entry name" value="AA-adenyl-dom"/>
    <property type="match status" value="1"/>
</dbReference>
<dbReference type="GO" id="GO:0044550">
    <property type="term" value="P:secondary metabolite biosynthetic process"/>
    <property type="evidence" value="ECO:0007669"/>
    <property type="project" value="TreeGrafter"/>
</dbReference>
<dbReference type="InterPro" id="IPR042099">
    <property type="entry name" value="ANL_N_sf"/>
</dbReference>
<accession>A0A194XH01</accession>
<dbReference type="GO" id="GO:0016874">
    <property type="term" value="F:ligase activity"/>
    <property type="evidence" value="ECO:0007669"/>
    <property type="project" value="UniProtKB-KW"/>
</dbReference>
<dbReference type="InterPro" id="IPR012728">
    <property type="entry name" value="Pls/PosA_C"/>
</dbReference>
<dbReference type="InterPro" id="IPR036736">
    <property type="entry name" value="ACP-like_sf"/>
</dbReference>
<dbReference type="InParanoid" id="A0A194XH01"/>
<evidence type="ECO:0000256" key="2">
    <source>
        <dbReference type="ARBA" id="ARBA00022553"/>
    </source>
</evidence>
<dbReference type="Pfam" id="PF13193">
    <property type="entry name" value="AMP-binding_C"/>
    <property type="match status" value="1"/>
</dbReference>
<dbReference type="STRING" id="149040.A0A194XH01"/>
<evidence type="ECO:0000313" key="7">
    <source>
        <dbReference type="Proteomes" id="UP000070700"/>
    </source>
</evidence>
<evidence type="ECO:0000259" key="5">
    <source>
        <dbReference type="PROSITE" id="PS50075"/>
    </source>
</evidence>
<dbReference type="Pfam" id="PF00501">
    <property type="entry name" value="AMP-binding"/>
    <property type="match status" value="1"/>
</dbReference>
<dbReference type="InterPro" id="IPR010071">
    <property type="entry name" value="AA_adenyl_dom"/>
</dbReference>
<dbReference type="Proteomes" id="UP000070700">
    <property type="component" value="Unassembled WGS sequence"/>
</dbReference>
<feature type="transmembrane region" description="Helical" evidence="4">
    <location>
        <begin position="774"/>
        <end position="795"/>
    </location>
</feature>
<dbReference type="PANTHER" id="PTHR45527:SF1">
    <property type="entry name" value="FATTY ACID SYNTHASE"/>
    <property type="match status" value="1"/>
</dbReference>
<keyword evidence="1" id="KW-0596">Phosphopantetheine</keyword>
<keyword evidence="4" id="KW-0472">Membrane</keyword>